<comment type="caution">
    <text evidence="3">The sequence shown here is derived from an EMBL/GenBank/DDBJ whole genome shotgun (WGS) entry which is preliminary data.</text>
</comment>
<dbReference type="GeneID" id="95981141"/>
<accession>A0ABR3QCA4</accession>
<evidence type="ECO:0000313" key="3">
    <source>
        <dbReference type="EMBL" id="KAL1412354.1"/>
    </source>
</evidence>
<dbReference type="SUPFAM" id="SSF88697">
    <property type="entry name" value="PUA domain-like"/>
    <property type="match status" value="1"/>
</dbReference>
<dbReference type="Pfam" id="PF04266">
    <property type="entry name" value="ASCH"/>
    <property type="match status" value="1"/>
</dbReference>
<dbReference type="CDD" id="cd06553">
    <property type="entry name" value="ASCH_Ef3133_like"/>
    <property type="match status" value="1"/>
</dbReference>
<dbReference type="PANTHER" id="PTHR39203:SF1">
    <property type="entry name" value="CYTOPLASMIC PROTEIN"/>
    <property type="match status" value="1"/>
</dbReference>
<name>A0ABR3QCA4_9TREE</name>
<keyword evidence="4" id="KW-1185">Reference proteome</keyword>
<dbReference type="EMBL" id="JBBXJM010000001">
    <property type="protein sequence ID" value="KAL1412354.1"/>
    <property type="molecule type" value="Genomic_DNA"/>
</dbReference>
<feature type="region of interest" description="Disordered" evidence="1">
    <location>
        <begin position="1"/>
        <end position="28"/>
    </location>
</feature>
<dbReference type="InterPro" id="IPR007374">
    <property type="entry name" value="ASCH_domain"/>
</dbReference>
<evidence type="ECO:0000256" key="1">
    <source>
        <dbReference type="SAM" id="MobiDB-lite"/>
    </source>
</evidence>
<evidence type="ECO:0000313" key="4">
    <source>
        <dbReference type="Proteomes" id="UP001565368"/>
    </source>
</evidence>
<feature type="domain" description="ASCH" evidence="2">
    <location>
        <begin position="55"/>
        <end position="178"/>
    </location>
</feature>
<dbReference type="RefSeq" id="XP_069212298.1">
    <property type="nucleotide sequence ID" value="XM_069348754.1"/>
</dbReference>
<sequence>MPALPWVEPTPDPSIPSTSAQTEPSPPEDVASVCAMWMDFREVDPSAPEHAPPAWHFCDNRADADECLALVLAGKKRATAASAHFFAARAEPLPKAGDLSVVTNFDGEAACVLRTLRVTVLRMDEVTTEMAALEGEGDGSLAYWRAVHWAYYARELAGTGVEVSRALQVVFEEFEVVWPLPEER</sequence>
<dbReference type="InterPro" id="IPR009326">
    <property type="entry name" value="DUF984"/>
</dbReference>
<protein>
    <recommendedName>
        <fullName evidence="2">ASCH domain-containing protein</fullName>
    </recommendedName>
</protein>
<reference evidence="3 4" key="1">
    <citation type="submission" date="2023-08" db="EMBL/GenBank/DDBJ databases">
        <title>Annotated Genome Sequence of Vanrija albida AlHP1.</title>
        <authorList>
            <person name="Herzog R."/>
        </authorList>
    </citation>
    <scope>NUCLEOTIDE SEQUENCE [LARGE SCALE GENOMIC DNA]</scope>
    <source>
        <strain evidence="3 4">AlHP1</strain>
    </source>
</reference>
<dbReference type="Proteomes" id="UP001565368">
    <property type="component" value="Unassembled WGS sequence"/>
</dbReference>
<proteinExistence type="predicted"/>
<dbReference type="SMART" id="SM01022">
    <property type="entry name" value="ASCH"/>
    <property type="match status" value="1"/>
</dbReference>
<dbReference type="InterPro" id="IPR015947">
    <property type="entry name" value="PUA-like_sf"/>
</dbReference>
<dbReference type="Gene3D" id="3.10.400.10">
    <property type="entry name" value="Sulfate adenylyltransferase"/>
    <property type="match status" value="1"/>
</dbReference>
<dbReference type="PANTHER" id="PTHR39203">
    <property type="entry name" value="CYTOPLASMIC PROTEIN-RELATED"/>
    <property type="match status" value="1"/>
</dbReference>
<gene>
    <name evidence="3" type="ORF">Q8F55_000098</name>
</gene>
<evidence type="ECO:0000259" key="2">
    <source>
        <dbReference type="SMART" id="SM01022"/>
    </source>
</evidence>
<organism evidence="3 4">
    <name type="scientific">Vanrija albida</name>
    <dbReference type="NCBI Taxonomy" id="181172"/>
    <lineage>
        <taxon>Eukaryota</taxon>
        <taxon>Fungi</taxon>
        <taxon>Dikarya</taxon>
        <taxon>Basidiomycota</taxon>
        <taxon>Agaricomycotina</taxon>
        <taxon>Tremellomycetes</taxon>
        <taxon>Trichosporonales</taxon>
        <taxon>Trichosporonaceae</taxon>
        <taxon>Vanrija</taxon>
    </lineage>
</organism>